<dbReference type="InterPro" id="IPR014818">
    <property type="entry name" value="Phage/plasmid_primase_P4_C"/>
</dbReference>
<dbReference type="PANTHER" id="PTHR35372">
    <property type="entry name" value="ATP BINDING PROTEIN-RELATED"/>
    <property type="match status" value="1"/>
</dbReference>
<dbReference type="InterPro" id="IPR045455">
    <property type="entry name" value="NrS-1_pol-like_helicase"/>
</dbReference>
<feature type="region of interest" description="Disordered" evidence="4">
    <location>
        <begin position="1"/>
        <end position="71"/>
    </location>
</feature>
<organism evidence="6 7">
    <name type="scientific">Paracoccus yeei</name>
    <dbReference type="NCBI Taxonomy" id="147645"/>
    <lineage>
        <taxon>Bacteria</taxon>
        <taxon>Pseudomonadati</taxon>
        <taxon>Pseudomonadota</taxon>
        <taxon>Alphaproteobacteria</taxon>
        <taxon>Rhodobacterales</taxon>
        <taxon>Paracoccaceae</taxon>
        <taxon>Paracoccus</taxon>
    </lineage>
</organism>
<sequence>MSDQDAVDQVRAVMQSAEDVDLPEGMGTDHDDQDGCPDDYTPPPPPPEEGADGDQPEDPISQASREPLNDYGNGRRYVIHFGEDIGFVSQVGWHVWDTTRWKKDPEISRDCSPLIRSRAHQMSGLIEKEIDWLQPSKRDRQLLAKEHELKKRRGEIEADPGHAGDEALMAELGNIASQLRSIDTALKNHKSLIGRRLTHAKNAGNTNAMSNMIDEARVMLAHSVDEMDRGDLDVNTLSGVLRFSRIPGDPENGMSSMADVELVPHDRAQLLTKVMPVEFDPEAKCPRFDAFLSQIQPNIEMRRFLQRWFGLSMSGMDIQKLAFFHGGGANGKSVLVDLMARIFGDYAATAKIESLTGKNKKSGSDSQPDLIPLIGARFVRTSEPEEGERLQEGLIKALTGGEPMMVRALYTDMIVFQPIFKLTISGNHLPDIRGGDDGIWRRLMLVNFPVQIPEAKRIPKKELDDILWAERAGILNWLIDGLLDYLSGGLQEPEDVMAATDSYRKDSDPIGTFLGDATEVSGYEGDFMTGRELVEAFNYWIEERGETRWGGRTVSNRLKDKAGKWRHPDSNKTFAAGKSGVTGYRGIRLTPEFESRKRAAEAQDSQSGWAPR</sequence>
<dbReference type="PANTHER" id="PTHR35372:SF2">
    <property type="entry name" value="SF3 HELICASE DOMAIN-CONTAINING PROTEIN"/>
    <property type="match status" value="1"/>
</dbReference>
<proteinExistence type="predicted"/>
<evidence type="ECO:0000313" key="6">
    <source>
        <dbReference type="EMBL" id="QEU08214.1"/>
    </source>
</evidence>
<feature type="domain" description="SF3 helicase" evidence="5">
    <location>
        <begin position="300"/>
        <end position="461"/>
    </location>
</feature>
<dbReference type="SMART" id="SM00885">
    <property type="entry name" value="D5_N"/>
    <property type="match status" value="1"/>
</dbReference>
<evidence type="ECO:0000256" key="2">
    <source>
        <dbReference type="ARBA" id="ARBA00022801"/>
    </source>
</evidence>
<keyword evidence="3" id="KW-0067">ATP-binding</keyword>
<protein>
    <recommendedName>
        <fullName evidence="5">SF3 helicase domain-containing protein</fullName>
    </recommendedName>
</protein>
<dbReference type="Pfam" id="PF19263">
    <property type="entry name" value="DUF5906"/>
    <property type="match status" value="1"/>
</dbReference>
<dbReference type="GO" id="GO:0016787">
    <property type="term" value="F:hydrolase activity"/>
    <property type="evidence" value="ECO:0007669"/>
    <property type="project" value="UniProtKB-KW"/>
</dbReference>
<evidence type="ECO:0000256" key="3">
    <source>
        <dbReference type="ARBA" id="ARBA00022840"/>
    </source>
</evidence>
<dbReference type="SUPFAM" id="SSF52540">
    <property type="entry name" value="P-loop containing nucleoside triphosphate hydrolases"/>
    <property type="match status" value="1"/>
</dbReference>
<dbReference type="PROSITE" id="PS51206">
    <property type="entry name" value="SF3_HELICASE_1"/>
    <property type="match status" value="1"/>
</dbReference>
<dbReference type="Proteomes" id="UP000324507">
    <property type="component" value="Chromosome"/>
</dbReference>
<dbReference type="InterPro" id="IPR027417">
    <property type="entry name" value="P-loop_NTPase"/>
</dbReference>
<evidence type="ECO:0000256" key="1">
    <source>
        <dbReference type="ARBA" id="ARBA00022741"/>
    </source>
</evidence>
<evidence type="ECO:0000256" key="4">
    <source>
        <dbReference type="SAM" id="MobiDB-lite"/>
    </source>
</evidence>
<gene>
    <name evidence="6" type="ORF">FOB51_09485</name>
</gene>
<dbReference type="InterPro" id="IPR051620">
    <property type="entry name" value="ORF904-like_C"/>
</dbReference>
<evidence type="ECO:0000313" key="7">
    <source>
        <dbReference type="Proteomes" id="UP000324507"/>
    </source>
</evidence>
<dbReference type="Gene3D" id="3.40.50.300">
    <property type="entry name" value="P-loop containing nucleotide triphosphate hydrolases"/>
    <property type="match status" value="1"/>
</dbReference>
<accession>A0A5P2QQA5</accession>
<evidence type="ECO:0000259" key="5">
    <source>
        <dbReference type="PROSITE" id="PS51206"/>
    </source>
</evidence>
<dbReference type="InterPro" id="IPR006500">
    <property type="entry name" value="Helicase_put_C_phage/plasmid"/>
</dbReference>
<keyword evidence="2" id="KW-0378">Hydrolase</keyword>
<dbReference type="AlphaFoldDB" id="A0A5P2QQA5"/>
<dbReference type="GO" id="GO:0005524">
    <property type="term" value="F:ATP binding"/>
    <property type="evidence" value="ECO:0007669"/>
    <property type="project" value="UniProtKB-KW"/>
</dbReference>
<dbReference type="NCBIfam" id="TIGR01613">
    <property type="entry name" value="primase_Cterm"/>
    <property type="match status" value="1"/>
</dbReference>
<keyword evidence="1" id="KW-0547">Nucleotide-binding</keyword>
<reference evidence="6 7" key="1">
    <citation type="submission" date="2019-09" db="EMBL/GenBank/DDBJ databases">
        <title>FDA dAtabase for Regulatory Grade micrObial Sequences (FDA-ARGOS): Supporting development and validation of Infectious Disease Dx tests.</title>
        <authorList>
            <person name="Sciortino C."/>
            <person name="Tallon L."/>
            <person name="Sadzewicz L."/>
            <person name="Vavikolanu K."/>
            <person name="Mehta A."/>
            <person name="Aluvathingal J."/>
            <person name="Nadendla S."/>
            <person name="Nandy P."/>
            <person name="Geyer C."/>
            <person name="Yan Y."/>
            <person name="Sichtig H."/>
        </authorList>
    </citation>
    <scope>NUCLEOTIDE SEQUENCE [LARGE SCALE GENOMIC DNA]</scope>
    <source>
        <strain evidence="6 7">FDAARGOS_643</strain>
    </source>
</reference>
<dbReference type="InterPro" id="IPR014015">
    <property type="entry name" value="Helicase_SF3_DNA-vir"/>
</dbReference>
<name>A0A5P2QQA5_9RHOB</name>
<dbReference type="EMBL" id="CP044081">
    <property type="protein sequence ID" value="QEU08214.1"/>
    <property type="molecule type" value="Genomic_DNA"/>
</dbReference>
<dbReference type="RefSeq" id="WP_150350403.1">
    <property type="nucleotide sequence ID" value="NZ_CP044081.1"/>
</dbReference>
<dbReference type="Pfam" id="PF08706">
    <property type="entry name" value="D5_N"/>
    <property type="match status" value="1"/>
</dbReference>